<dbReference type="EMBL" id="LCTV02000008">
    <property type="protein sequence ID" value="PRQ73516.1"/>
    <property type="molecule type" value="Genomic_DNA"/>
</dbReference>
<sequence>MPTGPSYAYTAEVGVPSRVLSVKEVEKQRPLVVFDLGGTLYCRPPQNLEHMPDGEPAGRPYLRTFLSWLMRDESPWSVVIWTGSQKATAISCLYALDLGLVGPSLTPSGDAEILHPKLLAVWAREDFGLTKRDYESYVAVVKDLERLWEFLVRAQERRLEIRRHQYRHAGRHALEAPRPTLLAHRRSIILLPLRPRFGPDEPLVDGPVPPRARGDAFRPSWRIEFRGLREGDEVVREGRWDE</sequence>
<dbReference type="OrthoDB" id="1711508at2759"/>
<evidence type="ECO:0000313" key="2">
    <source>
        <dbReference type="Proteomes" id="UP000239560"/>
    </source>
</evidence>
<comment type="caution">
    <text evidence="1">The sequence shown here is derived from an EMBL/GenBank/DDBJ whole genome shotgun (WGS) entry which is preliminary data.</text>
</comment>
<evidence type="ECO:0008006" key="3">
    <source>
        <dbReference type="Google" id="ProtNLM"/>
    </source>
</evidence>
<reference evidence="1 2" key="1">
    <citation type="journal article" date="2018" name="Elife">
        <title>Functional genomics of lipid metabolism in the oleaginous yeast Rhodosporidium toruloides.</title>
        <authorList>
            <person name="Coradetti S.T."/>
            <person name="Pinel D."/>
            <person name="Geiselman G."/>
            <person name="Ito M."/>
            <person name="Mondo S."/>
            <person name="Reilly M.C."/>
            <person name="Cheng Y.F."/>
            <person name="Bauer S."/>
            <person name="Grigoriev I."/>
            <person name="Gladden J.M."/>
            <person name="Simmons B.A."/>
            <person name="Brem R."/>
            <person name="Arkin A.P."/>
            <person name="Skerker J.M."/>
        </authorList>
    </citation>
    <scope>NUCLEOTIDE SEQUENCE [LARGE SCALE GENOMIC DNA]</scope>
    <source>
        <strain evidence="1 2">NBRC 0880</strain>
    </source>
</reference>
<proteinExistence type="predicted"/>
<organism evidence="1 2">
    <name type="scientific">Rhodotorula toruloides</name>
    <name type="common">Yeast</name>
    <name type="synonym">Rhodosporidium toruloides</name>
    <dbReference type="NCBI Taxonomy" id="5286"/>
    <lineage>
        <taxon>Eukaryota</taxon>
        <taxon>Fungi</taxon>
        <taxon>Dikarya</taxon>
        <taxon>Basidiomycota</taxon>
        <taxon>Pucciniomycotina</taxon>
        <taxon>Microbotryomycetes</taxon>
        <taxon>Sporidiobolales</taxon>
        <taxon>Sporidiobolaceae</taxon>
        <taxon>Rhodotorula</taxon>
    </lineage>
</organism>
<gene>
    <name evidence="1" type="ORF">AAT19DRAFT_16269</name>
</gene>
<dbReference type="SUPFAM" id="SSF56784">
    <property type="entry name" value="HAD-like"/>
    <property type="match status" value="1"/>
</dbReference>
<evidence type="ECO:0000313" key="1">
    <source>
        <dbReference type="EMBL" id="PRQ73516.1"/>
    </source>
</evidence>
<dbReference type="AlphaFoldDB" id="A0A2T0A6H8"/>
<protein>
    <recommendedName>
        <fullName evidence="3">FCP1 homology domain-containing protein</fullName>
    </recommendedName>
</protein>
<accession>A0A2T0A6H8</accession>
<dbReference type="InterPro" id="IPR023214">
    <property type="entry name" value="HAD_sf"/>
</dbReference>
<dbReference type="Proteomes" id="UP000239560">
    <property type="component" value="Unassembled WGS sequence"/>
</dbReference>
<dbReference type="Gene3D" id="3.40.50.1000">
    <property type="entry name" value="HAD superfamily/HAD-like"/>
    <property type="match status" value="1"/>
</dbReference>
<name>A0A2T0A6H8_RHOTO</name>
<dbReference type="InterPro" id="IPR036412">
    <property type="entry name" value="HAD-like_sf"/>
</dbReference>